<accession>A0A7W3R9J9</accession>
<reference evidence="2 3" key="1">
    <citation type="submission" date="2020-08" db="EMBL/GenBank/DDBJ databases">
        <title>Sequencing the genomes of 1000 actinobacteria strains.</title>
        <authorList>
            <person name="Klenk H.-P."/>
        </authorList>
    </citation>
    <scope>NUCLEOTIDE SEQUENCE [LARGE SCALE GENOMIC DNA]</scope>
    <source>
        <strain evidence="2 3">DSM 45823</strain>
    </source>
</reference>
<dbReference type="PANTHER" id="PTHR46523">
    <property type="entry name" value="DCTP PYROPHOSPHATASE 1"/>
    <property type="match status" value="1"/>
</dbReference>
<protein>
    <submittedName>
        <fullName evidence="2">NTP pyrophosphatase (Non-canonical NTP hydrolase)</fullName>
    </submittedName>
</protein>
<sequence length="118" mass="13211">MGEIGELAGRLREFAAVREWEHYHTPKNLVMALAGEVGELVAEFQWLTAEEAAAVMDDPEAARRVRAEIGDVVNYLVRLADVLGIDLLEAAEAKLADSERRYDPARYRGTYRKAPPLE</sequence>
<dbReference type="InterPro" id="IPR052555">
    <property type="entry name" value="dCTP_Pyrophosphatase"/>
</dbReference>
<dbReference type="GO" id="GO:0047429">
    <property type="term" value="F:nucleoside triphosphate diphosphatase activity"/>
    <property type="evidence" value="ECO:0007669"/>
    <property type="project" value="InterPro"/>
</dbReference>
<dbReference type="InterPro" id="IPR025984">
    <property type="entry name" value="DCTPP"/>
</dbReference>
<evidence type="ECO:0000313" key="2">
    <source>
        <dbReference type="EMBL" id="MBA9004832.1"/>
    </source>
</evidence>
<dbReference type="SUPFAM" id="SSF101386">
    <property type="entry name" value="all-alpha NTP pyrophosphatases"/>
    <property type="match status" value="1"/>
</dbReference>
<dbReference type="RefSeq" id="WP_182706165.1">
    <property type="nucleotide sequence ID" value="NZ_JACJII010000001.1"/>
</dbReference>
<dbReference type="GO" id="GO:0009143">
    <property type="term" value="P:nucleoside triphosphate catabolic process"/>
    <property type="evidence" value="ECO:0007669"/>
    <property type="project" value="InterPro"/>
</dbReference>
<proteinExistence type="predicted"/>
<comment type="caution">
    <text evidence="2">The sequence shown here is derived from an EMBL/GenBank/DDBJ whole genome shotgun (WGS) entry which is preliminary data.</text>
</comment>
<dbReference type="PANTHER" id="PTHR46523:SF1">
    <property type="entry name" value="DCTP PYROPHOSPHATASE 1"/>
    <property type="match status" value="1"/>
</dbReference>
<organism evidence="2 3">
    <name type="scientific">Thermomonospora cellulosilytica</name>
    <dbReference type="NCBI Taxonomy" id="1411118"/>
    <lineage>
        <taxon>Bacteria</taxon>
        <taxon>Bacillati</taxon>
        <taxon>Actinomycetota</taxon>
        <taxon>Actinomycetes</taxon>
        <taxon>Streptosporangiales</taxon>
        <taxon>Thermomonosporaceae</taxon>
        <taxon>Thermomonospora</taxon>
    </lineage>
</organism>
<evidence type="ECO:0000259" key="1">
    <source>
        <dbReference type="Pfam" id="PF03819"/>
    </source>
</evidence>
<dbReference type="Pfam" id="PF03819">
    <property type="entry name" value="MazG"/>
    <property type="match status" value="1"/>
</dbReference>
<keyword evidence="2" id="KW-0378">Hydrolase</keyword>
<dbReference type="PIRSF" id="PIRSF029826">
    <property type="entry name" value="UCP029826_pph"/>
    <property type="match status" value="1"/>
</dbReference>
<feature type="domain" description="NTP pyrophosphohydrolase MazG-like" evidence="1">
    <location>
        <begin position="25"/>
        <end position="101"/>
    </location>
</feature>
<dbReference type="AlphaFoldDB" id="A0A7W3R9J9"/>
<keyword evidence="3" id="KW-1185">Reference proteome</keyword>
<gene>
    <name evidence="2" type="ORF">HNR21_003714</name>
</gene>
<name>A0A7W3R9J9_9ACTN</name>
<dbReference type="Gene3D" id="1.10.287.1080">
    <property type="entry name" value="MazG-like"/>
    <property type="match status" value="1"/>
</dbReference>
<dbReference type="Proteomes" id="UP000539313">
    <property type="component" value="Unassembled WGS sequence"/>
</dbReference>
<dbReference type="CDD" id="cd11537">
    <property type="entry name" value="NTP-PPase_RS21-C6_like"/>
    <property type="match status" value="1"/>
</dbReference>
<dbReference type="EMBL" id="JACJII010000001">
    <property type="protein sequence ID" value="MBA9004832.1"/>
    <property type="molecule type" value="Genomic_DNA"/>
</dbReference>
<evidence type="ECO:0000313" key="3">
    <source>
        <dbReference type="Proteomes" id="UP000539313"/>
    </source>
</evidence>
<dbReference type="InterPro" id="IPR004518">
    <property type="entry name" value="MazG-like_dom"/>
</dbReference>